<evidence type="ECO:0000256" key="13">
    <source>
        <dbReference type="SAM" id="MobiDB-lite"/>
    </source>
</evidence>
<dbReference type="GO" id="GO:0005524">
    <property type="term" value="F:ATP binding"/>
    <property type="evidence" value="ECO:0007669"/>
    <property type="project" value="UniProtKB-KW"/>
</dbReference>
<evidence type="ECO:0000256" key="12">
    <source>
        <dbReference type="ARBA" id="ARBA00023136"/>
    </source>
</evidence>
<keyword evidence="8" id="KW-0418">Kinase</keyword>
<evidence type="ECO:0000259" key="15">
    <source>
        <dbReference type="PROSITE" id="PS50109"/>
    </source>
</evidence>
<evidence type="ECO:0000256" key="6">
    <source>
        <dbReference type="ARBA" id="ARBA00022692"/>
    </source>
</evidence>
<dbReference type="SUPFAM" id="SSF55874">
    <property type="entry name" value="ATPase domain of HSP90 chaperone/DNA topoisomerase II/histidine kinase"/>
    <property type="match status" value="1"/>
</dbReference>
<dbReference type="Gene3D" id="3.30.450.40">
    <property type="match status" value="1"/>
</dbReference>
<dbReference type="InterPro" id="IPR036890">
    <property type="entry name" value="HATPase_C_sf"/>
</dbReference>
<dbReference type="Gene3D" id="3.30.565.10">
    <property type="entry name" value="Histidine kinase-like ATPase, C-terminal domain"/>
    <property type="match status" value="1"/>
</dbReference>
<evidence type="ECO:0000256" key="14">
    <source>
        <dbReference type="SAM" id="Phobius"/>
    </source>
</evidence>
<protein>
    <recommendedName>
        <fullName evidence="3">histidine kinase</fullName>
        <ecNumber evidence="3">2.7.13.3</ecNumber>
    </recommendedName>
</protein>
<proteinExistence type="predicted"/>
<comment type="caution">
    <text evidence="16">The sequence shown here is derived from an EMBL/GenBank/DDBJ whole genome shotgun (WGS) entry which is preliminary data.</text>
</comment>
<accession>A0ABV7W877</accession>
<evidence type="ECO:0000256" key="8">
    <source>
        <dbReference type="ARBA" id="ARBA00022777"/>
    </source>
</evidence>
<dbReference type="PANTHER" id="PTHR45569:SF1">
    <property type="entry name" value="SENSOR PROTEIN KDPD"/>
    <property type="match status" value="1"/>
</dbReference>
<keyword evidence="12 14" id="KW-0472">Membrane</keyword>
<keyword evidence="5" id="KW-0808">Transferase</keyword>
<dbReference type="InterPro" id="IPR052023">
    <property type="entry name" value="Histidine_kinase_KdpD"/>
</dbReference>
<dbReference type="Pfam" id="PF02518">
    <property type="entry name" value="HATPase_c"/>
    <property type="match status" value="1"/>
</dbReference>
<sequence>MESPGITRTIPALLAWATAWAAMAWLDGRLELANLAMLLVLASALSALWLPGWASMSASALAVLAFNWFFVPPKFTFTVDLHQNALLLMALLLVNWIIAGLVIRQRHLADTARTVAGREARLRQWGDTLRDASDPAAHAAALRAALQEATGSSVAVSVLRALGGQPDDSTTLQVGEPDAEQRAGLALCVRDGRPMGAGSGRYDELPDTYLPLRGKGVTLGAALVTGLARHPQGHELRPHLQALCDQMGSALHRSLMAAQEQQAREQAQLQATRNALLAAISHDYRTPLATIMGAASALQEQGERMDGAQRQRLAAGIVEESERLARLTDNTLQLARLDAPAVTLRCDWESMEEIVGAVLRRARRRPEGSRVRAWVEPDLPLLWCDAMLVSQLLDNLLDNALKYSPAEAPVELHATRDGGHLVLAVSDRGPGIAPAWREKVFEVFQRGDTGPEQSLADGGRGAGVGLAVCRAIARAHQGELLLRPRAEGGCRFECRLPLHGDGQPPPLAPEAQEATP</sequence>
<dbReference type="EC" id="2.7.13.3" evidence="3"/>
<evidence type="ECO:0000313" key="17">
    <source>
        <dbReference type="Proteomes" id="UP001595729"/>
    </source>
</evidence>
<comment type="catalytic activity">
    <reaction evidence="1">
        <text>ATP + protein L-histidine = ADP + protein N-phospho-L-histidine.</text>
        <dbReference type="EC" id="2.7.13.3"/>
    </reaction>
</comment>
<dbReference type="PRINTS" id="PR00344">
    <property type="entry name" value="BCTRLSENSOR"/>
</dbReference>
<feature type="transmembrane region" description="Helical" evidence="14">
    <location>
        <begin position="85"/>
        <end position="103"/>
    </location>
</feature>
<dbReference type="InterPro" id="IPR005467">
    <property type="entry name" value="His_kinase_dom"/>
</dbReference>
<feature type="transmembrane region" description="Helical" evidence="14">
    <location>
        <begin position="38"/>
        <end position="65"/>
    </location>
</feature>
<evidence type="ECO:0000256" key="1">
    <source>
        <dbReference type="ARBA" id="ARBA00000085"/>
    </source>
</evidence>
<feature type="transmembrane region" description="Helical" evidence="14">
    <location>
        <begin position="6"/>
        <end position="26"/>
    </location>
</feature>
<dbReference type="InterPro" id="IPR004358">
    <property type="entry name" value="Sig_transdc_His_kin-like_C"/>
</dbReference>
<dbReference type="InterPro" id="IPR036097">
    <property type="entry name" value="HisK_dim/P_sf"/>
</dbReference>
<evidence type="ECO:0000256" key="5">
    <source>
        <dbReference type="ARBA" id="ARBA00022679"/>
    </source>
</evidence>
<dbReference type="Gene3D" id="1.10.287.130">
    <property type="match status" value="1"/>
</dbReference>
<keyword evidence="9 16" id="KW-0067">ATP-binding</keyword>
<evidence type="ECO:0000256" key="7">
    <source>
        <dbReference type="ARBA" id="ARBA00022741"/>
    </source>
</evidence>
<dbReference type="Pfam" id="PF13493">
    <property type="entry name" value="DUF4118"/>
    <property type="match status" value="1"/>
</dbReference>
<evidence type="ECO:0000256" key="10">
    <source>
        <dbReference type="ARBA" id="ARBA00022989"/>
    </source>
</evidence>
<name>A0ABV7W877_9BURK</name>
<keyword evidence="4" id="KW-0597">Phosphoprotein</keyword>
<dbReference type="SUPFAM" id="SSF47384">
    <property type="entry name" value="Homodimeric domain of signal transducing histidine kinase"/>
    <property type="match status" value="1"/>
</dbReference>
<feature type="domain" description="Histidine kinase" evidence="15">
    <location>
        <begin position="279"/>
        <end position="500"/>
    </location>
</feature>
<evidence type="ECO:0000256" key="9">
    <source>
        <dbReference type="ARBA" id="ARBA00022840"/>
    </source>
</evidence>
<dbReference type="EMBL" id="JBHRXX010000007">
    <property type="protein sequence ID" value="MFC3685448.1"/>
    <property type="molecule type" value="Genomic_DNA"/>
</dbReference>
<organism evidence="16 17">
    <name type="scientific">Hydrogenophaga luteola</name>
    <dbReference type="NCBI Taxonomy" id="1591122"/>
    <lineage>
        <taxon>Bacteria</taxon>
        <taxon>Pseudomonadati</taxon>
        <taxon>Pseudomonadota</taxon>
        <taxon>Betaproteobacteria</taxon>
        <taxon>Burkholderiales</taxon>
        <taxon>Comamonadaceae</taxon>
        <taxon>Hydrogenophaga</taxon>
    </lineage>
</organism>
<evidence type="ECO:0000313" key="16">
    <source>
        <dbReference type="EMBL" id="MFC3685448.1"/>
    </source>
</evidence>
<keyword evidence="10 14" id="KW-1133">Transmembrane helix</keyword>
<feature type="region of interest" description="Disordered" evidence="13">
    <location>
        <begin position="497"/>
        <end position="516"/>
    </location>
</feature>
<dbReference type="InterPro" id="IPR003594">
    <property type="entry name" value="HATPase_dom"/>
</dbReference>
<dbReference type="SMART" id="SM00388">
    <property type="entry name" value="HisKA"/>
    <property type="match status" value="1"/>
</dbReference>
<dbReference type="InterPro" id="IPR038318">
    <property type="entry name" value="KdpD_sf"/>
</dbReference>
<dbReference type="InterPro" id="IPR029016">
    <property type="entry name" value="GAF-like_dom_sf"/>
</dbReference>
<dbReference type="Pfam" id="PF00512">
    <property type="entry name" value="HisKA"/>
    <property type="match status" value="1"/>
</dbReference>
<evidence type="ECO:0000256" key="4">
    <source>
        <dbReference type="ARBA" id="ARBA00022553"/>
    </source>
</evidence>
<dbReference type="PANTHER" id="PTHR45569">
    <property type="entry name" value="SENSOR PROTEIN KDPD"/>
    <property type="match status" value="1"/>
</dbReference>
<dbReference type="PROSITE" id="PS50109">
    <property type="entry name" value="HIS_KIN"/>
    <property type="match status" value="1"/>
</dbReference>
<evidence type="ECO:0000256" key="3">
    <source>
        <dbReference type="ARBA" id="ARBA00012438"/>
    </source>
</evidence>
<dbReference type="Gene3D" id="1.20.120.620">
    <property type="entry name" value="Backbone structure of the membrane domain of e. Coli histidine kinase receptor kdpd"/>
    <property type="match status" value="1"/>
</dbReference>
<gene>
    <name evidence="16" type="ORF">ACFOPI_17740</name>
</gene>
<dbReference type="SMART" id="SM00387">
    <property type="entry name" value="HATPase_c"/>
    <property type="match status" value="1"/>
</dbReference>
<dbReference type="CDD" id="cd00075">
    <property type="entry name" value="HATPase"/>
    <property type="match status" value="1"/>
</dbReference>
<keyword evidence="6 14" id="KW-0812">Transmembrane</keyword>
<evidence type="ECO:0000256" key="2">
    <source>
        <dbReference type="ARBA" id="ARBA00004141"/>
    </source>
</evidence>
<dbReference type="CDD" id="cd00082">
    <property type="entry name" value="HisKA"/>
    <property type="match status" value="1"/>
</dbReference>
<dbReference type="Proteomes" id="UP001595729">
    <property type="component" value="Unassembled WGS sequence"/>
</dbReference>
<comment type="subcellular location">
    <subcellularLocation>
        <location evidence="2">Membrane</location>
        <topology evidence="2">Multi-pass membrane protein</topology>
    </subcellularLocation>
</comment>
<reference evidence="17" key="1">
    <citation type="journal article" date="2019" name="Int. J. Syst. Evol. Microbiol.">
        <title>The Global Catalogue of Microorganisms (GCM) 10K type strain sequencing project: providing services to taxonomists for standard genome sequencing and annotation.</title>
        <authorList>
            <consortium name="The Broad Institute Genomics Platform"/>
            <consortium name="The Broad Institute Genome Sequencing Center for Infectious Disease"/>
            <person name="Wu L."/>
            <person name="Ma J."/>
        </authorList>
    </citation>
    <scope>NUCLEOTIDE SEQUENCE [LARGE SCALE GENOMIC DNA]</scope>
    <source>
        <strain evidence="17">KCTC 42501</strain>
    </source>
</reference>
<keyword evidence="11" id="KW-0902">Two-component regulatory system</keyword>
<keyword evidence="17" id="KW-1185">Reference proteome</keyword>
<keyword evidence="7" id="KW-0547">Nucleotide-binding</keyword>
<dbReference type="InterPro" id="IPR025201">
    <property type="entry name" value="KdpD_TM"/>
</dbReference>
<dbReference type="InterPro" id="IPR003661">
    <property type="entry name" value="HisK_dim/P_dom"/>
</dbReference>
<evidence type="ECO:0000256" key="11">
    <source>
        <dbReference type="ARBA" id="ARBA00023012"/>
    </source>
</evidence>
<dbReference type="RefSeq" id="WP_382176676.1">
    <property type="nucleotide sequence ID" value="NZ_JBHRXX010000007.1"/>
</dbReference>